<proteinExistence type="predicted"/>
<dbReference type="Proteomes" id="UP000308199">
    <property type="component" value="Unassembled WGS sequence"/>
</dbReference>
<gene>
    <name evidence="1" type="ORF">EW145_g4973</name>
</gene>
<evidence type="ECO:0000313" key="1">
    <source>
        <dbReference type="EMBL" id="THH05197.1"/>
    </source>
</evidence>
<accession>A0A4S4L274</accession>
<reference evidence="1 2" key="1">
    <citation type="submission" date="2019-02" db="EMBL/GenBank/DDBJ databases">
        <title>Genome sequencing of the rare red list fungi Phellinidium pouzarii.</title>
        <authorList>
            <person name="Buettner E."/>
            <person name="Kellner H."/>
        </authorList>
    </citation>
    <scope>NUCLEOTIDE SEQUENCE [LARGE SCALE GENOMIC DNA]</scope>
    <source>
        <strain evidence="1 2">DSM 108285</strain>
    </source>
</reference>
<protein>
    <submittedName>
        <fullName evidence="1">Uncharacterized protein</fullName>
    </submittedName>
</protein>
<evidence type="ECO:0000313" key="2">
    <source>
        <dbReference type="Proteomes" id="UP000308199"/>
    </source>
</evidence>
<dbReference type="OrthoDB" id="3068835at2759"/>
<sequence>MRGVYNRIAPSVPAVDPHAPEQMAVRRLLALQGYVLPVSFDVPPPAQLEGLMDKASGLSVRIQAWRVRQTETKAAHKRHLLAISEGRATSLPPRQSSSSSQNVFKQVFDWGVDQKRWKDEKKAQFNAHIGREDRRLREDVEVADRKEWNATKNLLWIVVVNAEQDTLIEGTEIVDSAADEEQIPDDEWRAEILAENEADSYMLNL</sequence>
<dbReference type="EMBL" id="SGPK01000279">
    <property type="protein sequence ID" value="THH05197.1"/>
    <property type="molecule type" value="Genomic_DNA"/>
</dbReference>
<name>A0A4S4L274_9AGAM</name>
<keyword evidence="2" id="KW-1185">Reference proteome</keyword>
<dbReference type="AlphaFoldDB" id="A0A4S4L274"/>
<comment type="caution">
    <text evidence="1">The sequence shown here is derived from an EMBL/GenBank/DDBJ whole genome shotgun (WGS) entry which is preliminary data.</text>
</comment>
<organism evidence="1 2">
    <name type="scientific">Phellinidium pouzarii</name>
    <dbReference type="NCBI Taxonomy" id="167371"/>
    <lineage>
        <taxon>Eukaryota</taxon>
        <taxon>Fungi</taxon>
        <taxon>Dikarya</taxon>
        <taxon>Basidiomycota</taxon>
        <taxon>Agaricomycotina</taxon>
        <taxon>Agaricomycetes</taxon>
        <taxon>Hymenochaetales</taxon>
        <taxon>Hymenochaetaceae</taxon>
        <taxon>Phellinidium</taxon>
    </lineage>
</organism>